<gene>
    <name evidence="5" type="ORF">SAMN05660859_0298</name>
</gene>
<dbReference type="STRING" id="177413.SAMN05660859_0298"/>
<keyword evidence="3" id="KW-0732">Signal</keyword>
<dbReference type="PRINTS" id="PR00909">
    <property type="entry name" value="SPERMDNBNDNG"/>
</dbReference>
<keyword evidence="4" id="KW-0574">Periplasm</keyword>
<sequence>MTRFSRRDLMKAGAFALAAPAVLRAHDALATSGSLNVYAWGDYFDKNTLLADFTNATGVKVNLSTYGSNEECENKLRAAGGKGFDIIFPSVDTGPNYYKDNLLQPIDEAKFKSSLIIPSIYRNSLKLGAAYRGKRYLVPFDWGTEGITWDSTKFPGKKSGEISYGDMWLADHPKQTAIRQKSVFNGVALYLDATGELKSDRGMDLYKSEADSRRVFEGVLKYILAHKGNIGAYWNNATEATAAFTDAGCTIGQTWDTTGILLHRNTDKKWSYGMPKEGGLAWTDTLGIPAGAENVDQAYAFANFIYQPEVGARFANTTGYNSCAAGAQQFLSEEARAAFDAAYPAGTIDNLFWWPMQTDFYAKLRGEYVEKLTNS</sequence>
<evidence type="ECO:0000313" key="6">
    <source>
        <dbReference type="Proteomes" id="UP000198889"/>
    </source>
</evidence>
<dbReference type="InterPro" id="IPR006311">
    <property type="entry name" value="TAT_signal"/>
</dbReference>
<dbReference type="PANTHER" id="PTHR30222">
    <property type="entry name" value="SPERMIDINE/PUTRESCINE-BINDING PERIPLASMIC PROTEIN"/>
    <property type="match status" value="1"/>
</dbReference>
<dbReference type="PANTHER" id="PTHR30222:SF17">
    <property type="entry name" value="SPERMIDINE_PUTRESCINE-BINDING PERIPLASMIC PROTEIN"/>
    <property type="match status" value="1"/>
</dbReference>
<name>A0A1G4USW5_9HYPH</name>
<dbReference type="GO" id="GO:0019808">
    <property type="term" value="F:polyamine binding"/>
    <property type="evidence" value="ECO:0007669"/>
    <property type="project" value="InterPro"/>
</dbReference>
<dbReference type="GO" id="GO:0015846">
    <property type="term" value="P:polyamine transport"/>
    <property type="evidence" value="ECO:0007669"/>
    <property type="project" value="InterPro"/>
</dbReference>
<dbReference type="EMBL" id="FMTP01000013">
    <property type="protein sequence ID" value="SCW96634.1"/>
    <property type="molecule type" value="Genomic_DNA"/>
</dbReference>
<dbReference type="PROSITE" id="PS51318">
    <property type="entry name" value="TAT"/>
    <property type="match status" value="1"/>
</dbReference>
<dbReference type="Gene3D" id="3.40.190.10">
    <property type="entry name" value="Periplasmic binding protein-like II"/>
    <property type="match status" value="2"/>
</dbReference>
<organism evidence="5 6">
    <name type="scientific">Ancylobacter rudongensis</name>
    <dbReference type="NCBI Taxonomy" id="177413"/>
    <lineage>
        <taxon>Bacteria</taxon>
        <taxon>Pseudomonadati</taxon>
        <taxon>Pseudomonadota</taxon>
        <taxon>Alphaproteobacteria</taxon>
        <taxon>Hyphomicrobiales</taxon>
        <taxon>Xanthobacteraceae</taxon>
        <taxon>Ancylobacter</taxon>
    </lineage>
</organism>
<proteinExistence type="predicted"/>
<dbReference type="SUPFAM" id="SSF53850">
    <property type="entry name" value="Periplasmic binding protein-like II"/>
    <property type="match status" value="1"/>
</dbReference>
<evidence type="ECO:0000256" key="1">
    <source>
        <dbReference type="ARBA" id="ARBA00004418"/>
    </source>
</evidence>
<dbReference type="RefSeq" id="WP_244518002.1">
    <property type="nucleotide sequence ID" value="NZ_FMTP01000013.1"/>
</dbReference>
<accession>A0A1G4USW5</accession>
<protein>
    <submittedName>
        <fullName evidence="5">Spermidine/putrescine transport system substrate-binding protein</fullName>
    </submittedName>
</protein>
<comment type="subcellular location">
    <subcellularLocation>
        <location evidence="1">Periplasm</location>
    </subcellularLocation>
</comment>
<evidence type="ECO:0000313" key="5">
    <source>
        <dbReference type="EMBL" id="SCW96634.1"/>
    </source>
</evidence>
<dbReference type="AlphaFoldDB" id="A0A1G4USW5"/>
<evidence type="ECO:0000256" key="4">
    <source>
        <dbReference type="ARBA" id="ARBA00022764"/>
    </source>
</evidence>
<dbReference type="InterPro" id="IPR006059">
    <property type="entry name" value="SBP"/>
</dbReference>
<dbReference type="Proteomes" id="UP000198889">
    <property type="component" value="Unassembled WGS sequence"/>
</dbReference>
<reference evidence="6" key="1">
    <citation type="submission" date="2016-10" db="EMBL/GenBank/DDBJ databases">
        <authorList>
            <person name="Varghese N."/>
            <person name="Submissions S."/>
        </authorList>
    </citation>
    <scope>NUCLEOTIDE SEQUENCE [LARGE SCALE GENOMIC DNA]</scope>
    <source>
        <strain evidence="6">CGMCC 1.1761</strain>
    </source>
</reference>
<dbReference type="InterPro" id="IPR001188">
    <property type="entry name" value="Sperm_putr-bd"/>
</dbReference>
<keyword evidence="6" id="KW-1185">Reference proteome</keyword>
<evidence type="ECO:0000256" key="2">
    <source>
        <dbReference type="ARBA" id="ARBA00022448"/>
    </source>
</evidence>
<dbReference type="Pfam" id="PF13416">
    <property type="entry name" value="SBP_bac_8"/>
    <property type="match status" value="1"/>
</dbReference>
<evidence type="ECO:0000256" key="3">
    <source>
        <dbReference type="ARBA" id="ARBA00022729"/>
    </source>
</evidence>
<keyword evidence="2" id="KW-0813">Transport</keyword>
<dbReference type="GO" id="GO:0042597">
    <property type="term" value="C:periplasmic space"/>
    <property type="evidence" value="ECO:0007669"/>
    <property type="project" value="UniProtKB-SubCell"/>
</dbReference>